<proteinExistence type="predicted"/>
<keyword evidence="2" id="KW-1185">Reference proteome</keyword>
<gene>
    <name evidence="1" type="ORF">Taro_038825</name>
</gene>
<protein>
    <submittedName>
        <fullName evidence="1">Uncharacterized protein</fullName>
    </submittedName>
</protein>
<evidence type="ECO:0000313" key="2">
    <source>
        <dbReference type="Proteomes" id="UP000652761"/>
    </source>
</evidence>
<reference evidence="1" key="1">
    <citation type="submission" date="2017-07" db="EMBL/GenBank/DDBJ databases">
        <title>Taro Niue Genome Assembly and Annotation.</title>
        <authorList>
            <person name="Atibalentja N."/>
            <person name="Keating K."/>
            <person name="Fields C.J."/>
        </authorList>
    </citation>
    <scope>NUCLEOTIDE SEQUENCE</scope>
    <source>
        <strain evidence="1">Niue_2</strain>
        <tissue evidence="1">Leaf</tissue>
    </source>
</reference>
<organism evidence="1 2">
    <name type="scientific">Colocasia esculenta</name>
    <name type="common">Wild taro</name>
    <name type="synonym">Arum esculentum</name>
    <dbReference type="NCBI Taxonomy" id="4460"/>
    <lineage>
        <taxon>Eukaryota</taxon>
        <taxon>Viridiplantae</taxon>
        <taxon>Streptophyta</taxon>
        <taxon>Embryophyta</taxon>
        <taxon>Tracheophyta</taxon>
        <taxon>Spermatophyta</taxon>
        <taxon>Magnoliopsida</taxon>
        <taxon>Liliopsida</taxon>
        <taxon>Araceae</taxon>
        <taxon>Aroideae</taxon>
        <taxon>Colocasieae</taxon>
        <taxon>Colocasia</taxon>
    </lineage>
</organism>
<name>A0A843WNC2_COLES</name>
<sequence>MRRRFGWTRLKGLNAASALDAISISVIKASFRPERVEEALSGAGEELLWLLRWISGDYCFRKARAAREPREDDAQSVGMPSERRFWRASVSSAAVGSRRNRVGMRNRVMYS</sequence>
<dbReference type="AlphaFoldDB" id="A0A843WNC2"/>
<dbReference type="EMBL" id="NMUH01003517">
    <property type="protein sequence ID" value="MQM06005.1"/>
    <property type="molecule type" value="Genomic_DNA"/>
</dbReference>
<evidence type="ECO:0000313" key="1">
    <source>
        <dbReference type="EMBL" id="MQM06005.1"/>
    </source>
</evidence>
<comment type="caution">
    <text evidence="1">The sequence shown here is derived from an EMBL/GenBank/DDBJ whole genome shotgun (WGS) entry which is preliminary data.</text>
</comment>
<dbReference type="Proteomes" id="UP000652761">
    <property type="component" value="Unassembled WGS sequence"/>
</dbReference>
<accession>A0A843WNC2</accession>